<dbReference type="InterPro" id="IPR021994">
    <property type="entry name" value="DUF3592"/>
</dbReference>
<keyword evidence="1" id="KW-0472">Membrane</keyword>
<name>A0A078MVC0_9MICC</name>
<evidence type="ECO:0000313" key="3">
    <source>
        <dbReference type="EMBL" id="CEA09397.1"/>
    </source>
</evidence>
<dbReference type="Pfam" id="PF12158">
    <property type="entry name" value="DUF3592"/>
    <property type="match status" value="1"/>
</dbReference>
<feature type="transmembrane region" description="Helical" evidence="1">
    <location>
        <begin position="145"/>
        <end position="163"/>
    </location>
</feature>
<proteinExistence type="predicted"/>
<accession>A0A078MVC0</accession>
<keyword evidence="1" id="KW-0812">Transmembrane</keyword>
<evidence type="ECO:0000259" key="2">
    <source>
        <dbReference type="Pfam" id="PF12158"/>
    </source>
</evidence>
<sequence>MALGGEGTMRMWWRKRKPRPERPLLVAVLSILAGVAIGGWVVYGAHTDGRLISRGDAVDGAVLTVREESVGRPRDGLRETIAEVRYTVPGPYGPSPQRLEQLVRTGWPVPRDYAPAAEPGQTVTVYYDPSDPSQAVVDGWERRYASWWLALALLCGLGGVLGVRKARQEAFVRRRARRIQASW</sequence>
<organism evidence="3">
    <name type="scientific">Arthrobacter saudimassiliensis</name>
    <dbReference type="NCBI Taxonomy" id="1461584"/>
    <lineage>
        <taxon>Bacteria</taxon>
        <taxon>Bacillati</taxon>
        <taxon>Actinomycetota</taxon>
        <taxon>Actinomycetes</taxon>
        <taxon>Micrococcales</taxon>
        <taxon>Micrococcaceae</taxon>
        <taxon>Arthrobacter</taxon>
    </lineage>
</organism>
<dbReference type="AlphaFoldDB" id="A0A078MVC0"/>
<evidence type="ECO:0000256" key="1">
    <source>
        <dbReference type="SAM" id="Phobius"/>
    </source>
</evidence>
<reference evidence="3" key="1">
    <citation type="submission" date="2014-07" db="EMBL/GenBank/DDBJ databases">
        <authorList>
            <person name="Urmite Genomes Urmite Genomes"/>
        </authorList>
    </citation>
    <scope>NUCLEOTIDE SEQUENCE</scope>
    <source>
        <strain evidence="3">11W110_air</strain>
    </source>
</reference>
<gene>
    <name evidence="3" type="ORF">BN1051_02767</name>
</gene>
<dbReference type="EMBL" id="LN483072">
    <property type="protein sequence ID" value="CEA09397.1"/>
    <property type="molecule type" value="Genomic_DNA"/>
</dbReference>
<keyword evidence="1" id="KW-1133">Transmembrane helix</keyword>
<feature type="domain" description="DUF3592" evidence="2">
    <location>
        <begin position="59"/>
        <end position="140"/>
    </location>
</feature>
<protein>
    <recommendedName>
        <fullName evidence="2">DUF3592 domain-containing protein</fullName>
    </recommendedName>
</protein>
<dbReference type="PATRIC" id="fig|1461584.3.peg.2738"/>
<feature type="transmembrane region" description="Helical" evidence="1">
    <location>
        <begin position="24"/>
        <end position="43"/>
    </location>
</feature>